<sequence>MELKPQAQPQPYQVKSLTRLFGNGTTRSGIIVIPCGAGKSLMGCFCRVPNKEKFSSFGNKCCDLQD</sequence>
<dbReference type="STRING" id="35608.A0A2U1NEY0"/>
<dbReference type="Proteomes" id="UP000245207">
    <property type="component" value="Unassembled WGS sequence"/>
</dbReference>
<keyword evidence="1" id="KW-0547">Nucleotide-binding</keyword>
<comment type="caution">
    <text evidence="5">The sequence shown here is derived from an EMBL/GenBank/DDBJ whole genome shotgun (WGS) entry which is preliminary data.</text>
</comment>
<evidence type="ECO:0000256" key="3">
    <source>
        <dbReference type="ARBA" id="ARBA00022806"/>
    </source>
</evidence>
<keyword evidence="4" id="KW-0067">ATP-binding</keyword>
<dbReference type="GO" id="GO:0005524">
    <property type="term" value="F:ATP binding"/>
    <property type="evidence" value="ECO:0007669"/>
    <property type="project" value="UniProtKB-KW"/>
</dbReference>
<evidence type="ECO:0000256" key="4">
    <source>
        <dbReference type="ARBA" id="ARBA00022840"/>
    </source>
</evidence>
<dbReference type="AlphaFoldDB" id="A0A2U1NEY0"/>
<evidence type="ECO:0000256" key="2">
    <source>
        <dbReference type="ARBA" id="ARBA00022801"/>
    </source>
</evidence>
<dbReference type="GO" id="GO:0016787">
    <property type="term" value="F:hydrolase activity"/>
    <property type="evidence" value="ECO:0007669"/>
    <property type="project" value="UniProtKB-KW"/>
</dbReference>
<gene>
    <name evidence="5" type="ORF">CTI12_AA149330</name>
</gene>
<dbReference type="GO" id="GO:0097550">
    <property type="term" value="C:transcription preinitiation complex"/>
    <property type="evidence" value="ECO:0007669"/>
    <property type="project" value="TreeGrafter"/>
</dbReference>
<dbReference type="OrthoDB" id="10262986at2759"/>
<organism evidence="5 6">
    <name type="scientific">Artemisia annua</name>
    <name type="common">Sweet wormwood</name>
    <dbReference type="NCBI Taxonomy" id="35608"/>
    <lineage>
        <taxon>Eukaryota</taxon>
        <taxon>Viridiplantae</taxon>
        <taxon>Streptophyta</taxon>
        <taxon>Embryophyta</taxon>
        <taxon>Tracheophyta</taxon>
        <taxon>Spermatophyta</taxon>
        <taxon>Magnoliopsida</taxon>
        <taxon>eudicotyledons</taxon>
        <taxon>Gunneridae</taxon>
        <taxon>Pentapetalae</taxon>
        <taxon>asterids</taxon>
        <taxon>campanulids</taxon>
        <taxon>Asterales</taxon>
        <taxon>Asteraceae</taxon>
        <taxon>Asteroideae</taxon>
        <taxon>Anthemideae</taxon>
        <taxon>Artemisiinae</taxon>
        <taxon>Artemisia</taxon>
    </lineage>
</organism>
<reference evidence="5 6" key="1">
    <citation type="journal article" date="2018" name="Mol. Plant">
        <title>The genome of Artemisia annua provides insight into the evolution of Asteraceae family and artemisinin biosynthesis.</title>
        <authorList>
            <person name="Shen Q."/>
            <person name="Zhang L."/>
            <person name="Liao Z."/>
            <person name="Wang S."/>
            <person name="Yan T."/>
            <person name="Shi P."/>
            <person name="Liu M."/>
            <person name="Fu X."/>
            <person name="Pan Q."/>
            <person name="Wang Y."/>
            <person name="Lv Z."/>
            <person name="Lu X."/>
            <person name="Zhang F."/>
            <person name="Jiang W."/>
            <person name="Ma Y."/>
            <person name="Chen M."/>
            <person name="Hao X."/>
            <person name="Li L."/>
            <person name="Tang Y."/>
            <person name="Lv G."/>
            <person name="Zhou Y."/>
            <person name="Sun X."/>
            <person name="Brodelius P.E."/>
            <person name="Rose J.K.C."/>
            <person name="Tang K."/>
        </authorList>
    </citation>
    <scope>NUCLEOTIDE SEQUENCE [LARGE SCALE GENOMIC DNA]</scope>
    <source>
        <strain evidence="6">cv. Huhao1</strain>
        <tissue evidence="5">Leaf</tissue>
    </source>
</reference>
<evidence type="ECO:0000313" key="6">
    <source>
        <dbReference type="Proteomes" id="UP000245207"/>
    </source>
</evidence>
<dbReference type="InterPro" id="IPR050615">
    <property type="entry name" value="ATP-dep_DNA_Helicase"/>
</dbReference>
<dbReference type="GO" id="GO:0000112">
    <property type="term" value="C:nucleotide-excision repair factor 3 complex"/>
    <property type="evidence" value="ECO:0007669"/>
    <property type="project" value="TreeGrafter"/>
</dbReference>
<accession>A0A2U1NEY0</accession>
<protein>
    <submittedName>
        <fullName evidence="5">DNA repair helicase</fullName>
    </submittedName>
</protein>
<evidence type="ECO:0000313" key="5">
    <source>
        <dbReference type="EMBL" id="PWA72057.1"/>
    </source>
</evidence>
<dbReference type="EMBL" id="PKPP01002972">
    <property type="protein sequence ID" value="PWA72057.1"/>
    <property type="molecule type" value="Genomic_DNA"/>
</dbReference>
<dbReference type="PANTHER" id="PTHR11274">
    <property type="entry name" value="RAD25/XP-B DNA REPAIR HELICASE"/>
    <property type="match status" value="1"/>
</dbReference>
<evidence type="ECO:0000256" key="1">
    <source>
        <dbReference type="ARBA" id="ARBA00022741"/>
    </source>
</evidence>
<name>A0A2U1NEY0_ARTAN</name>
<dbReference type="PANTHER" id="PTHR11274:SF0">
    <property type="entry name" value="GENERAL TRANSCRIPTION AND DNA REPAIR FACTOR IIH HELICASE SUBUNIT XPB"/>
    <property type="match status" value="1"/>
</dbReference>
<dbReference type="GO" id="GO:0043138">
    <property type="term" value="F:3'-5' DNA helicase activity"/>
    <property type="evidence" value="ECO:0007669"/>
    <property type="project" value="TreeGrafter"/>
</dbReference>
<dbReference type="GO" id="GO:0006367">
    <property type="term" value="P:transcription initiation at RNA polymerase II promoter"/>
    <property type="evidence" value="ECO:0007669"/>
    <property type="project" value="TreeGrafter"/>
</dbReference>
<keyword evidence="2" id="KW-0378">Hydrolase</keyword>
<dbReference type="GO" id="GO:0005675">
    <property type="term" value="C:transcription factor TFIIH holo complex"/>
    <property type="evidence" value="ECO:0007669"/>
    <property type="project" value="TreeGrafter"/>
</dbReference>
<proteinExistence type="predicted"/>
<keyword evidence="3 5" id="KW-0347">Helicase</keyword>
<keyword evidence="6" id="KW-1185">Reference proteome</keyword>